<evidence type="ECO:0000313" key="2">
    <source>
        <dbReference type="Proteomes" id="UP000217696"/>
    </source>
</evidence>
<protein>
    <submittedName>
        <fullName evidence="1">Uncharacterized protein</fullName>
    </submittedName>
</protein>
<keyword evidence="2" id="KW-1185">Reference proteome</keyword>
<name>A0A0U5AZC1_9BACL</name>
<gene>
    <name evidence="1" type="ORF">CB4_01808</name>
</gene>
<dbReference type="OrthoDB" id="2915540at2"/>
<dbReference type="KEGG" id="asoc:CB4_01808"/>
<dbReference type="Proteomes" id="UP000217696">
    <property type="component" value="Chromosome"/>
</dbReference>
<sequence length="104" mass="11436">MEITLRINGETKTFSTGFISGRMFRRAIAIEKLMKSGIVTEESLDEIIDYVVGVFDGKFSRDEFYDGVEADKLLPTVLETINQVVGKVSKVTGTGVDPNSPMKG</sequence>
<dbReference type="EMBL" id="AP017312">
    <property type="protein sequence ID" value="BAU27634.1"/>
    <property type="molecule type" value="Genomic_DNA"/>
</dbReference>
<reference evidence="1 2" key="1">
    <citation type="submission" date="2015-12" db="EMBL/GenBank/DDBJ databases">
        <title>Genome sequence of Aneurinibacillus soli.</title>
        <authorList>
            <person name="Lee J.S."/>
            <person name="Lee K.C."/>
            <person name="Kim K.K."/>
            <person name="Lee B.W."/>
        </authorList>
    </citation>
    <scope>NUCLEOTIDE SEQUENCE [LARGE SCALE GENOMIC DNA]</scope>
    <source>
        <strain evidence="1 2">CB4</strain>
    </source>
</reference>
<organism evidence="1 2">
    <name type="scientific">Aneurinibacillus soli</name>
    <dbReference type="NCBI Taxonomy" id="1500254"/>
    <lineage>
        <taxon>Bacteria</taxon>
        <taxon>Bacillati</taxon>
        <taxon>Bacillota</taxon>
        <taxon>Bacilli</taxon>
        <taxon>Bacillales</taxon>
        <taxon>Paenibacillaceae</taxon>
        <taxon>Aneurinibacillus group</taxon>
        <taxon>Aneurinibacillus</taxon>
    </lineage>
</organism>
<dbReference type="Pfam" id="PF23857">
    <property type="entry name" value="Phage_TAC_19"/>
    <property type="match status" value="1"/>
</dbReference>
<dbReference type="InterPro" id="IPR057006">
    <property type="entry name" value="Phage_TAC_19"/>
</dbReference>
<evidence type="ECO:0000313" key="1">
    <source>
        <dbReference type="EMBL" id="BAU27634.1"/>
    </source>
</evidence>
<accession>A0A0U5AZC1</accession>
<dbReference type="AlphaFoldDB" id="A0A0U5AZC1"/>
<dbReference type="NCBIfam" id="NF047360">
    <property type="entry name" value="tail_chap_PVL"/>
    <property type="match status" value="1"/>
</dbReference>
<proteinExistence type="predicted"/>
<dbReference type="RefSeq" id="WP_096465124.1">
    <property type="nucleotide sequence ID" value="NZ_AP017312.1"/>
</dbReference>